<dbReference type="EMBL" id="KV448406">
    <property type="protein sequence ID" value="OAX36587.1"/>
    <property type="molecule type" value="Genomic_DNA"/>
</dbReference>
<dbReference type="InParanoid" id="A0A1B7MVI8"/>
<protein>
    <submittedName>
        <fullName evidence="2">Uncharacterized protein</fullName>
    </submittedName>
</protein>
<dbReference type="AlphaFoldDB" id="A0A1B7MVI8"/>
<feature type="compositionally biased region" description="Polar residues" evidence="1">
    <location>
        <begin position="36"/>
        <end position="48"/>
    </location>
</feature>
<evidence type="ECO:0000313" key="2">
    <source>
        <dbReference type="EMBL" id="OAX36587.1"/>
    </source>
</evidence>
<name>A0A1B7MVI8_9AGAM</name>
<reference evidence="2 3" key="1">
    <citation type="submission" date="2016-06" db="EMBL/GenBank/DDBJ databases">
        <title>Comparative genomics of the ectomycorrhizal sister species Rhizopogon vinicolor and Rhizopogon vesiculosus (Basidiomycota: Boletales) reveals a divergence of the mating type B locus.</title>
        <authorList>
            <consortium name="DOE Joint Genome Institute"/>
            <person name="Mujic A.B."/>
            <person name="Kuo A."/>
            <person name="Tritt A."/>
            <person name="Lipzen A."/>
            <person name="Chen C."/>
            <person name="Johnson J."/>
            <person name="Sharma A."/>
            <person name="Barry K."/>
            <person name="Grigoriev I.V."/>
            <person name="Spatafora J.W."/>
        </authorList>
    </citation>
    <scope>NUCLEOTIDE SEQUENCE [LARGE SCALE GENOMIC DNA]</scope>
    <source>
        <strain evidence="2 3">AM-OR11-026</strain>
    </source>
</reference>
<keyword evidence="3" id="KW-1185">Reference proteome</keyword>
<feature type="region of interest" description="Disordered" evidence="1">
    <location>
        <begin position="18"/>
        <end position="51"/>
    </location>
</feature>
<proteinExistence type="predicted"/>
<evidence type="ECO:0000256" key="1">
    <source>
        <dbReference type="SAM" id="MobiDB-lite"/>
    </source>
</evidence>
<evidence type="ECO:0000313" key="3">
    <source>
        <dbReference type="Proteomes" id="UP000092154"/>
    </source>
</evidence>
<organism evidence="2 3">
    <name type="scientific">Rhizopogon vinicolor AM-OR11-026</name>
    <dbReference type="NCBI Taxonomy" id="1314800"/>
    <lineage>
        <taxon>Eukaryota</taxon>
        <taxon>Fungi</taxon>
        <taxon>Dikarya</taxon>
        <taxon>Basidiomycota</taxon>
        <taxon>Agaricomycotina</taxon>
        <taxon>Agaricomycetes</taxon>
        <taxon>Agaricomycetidae</taxon>
        <taxon>Boletales</taxon>
        <taxon>Suillineae</taxon>
        <taxon>Rhizopogonaceae</taxon>
        <taxon>Rhizopogon</taxon>
    </lineage>
</organism>
<gene>
    <name evidence="2" type="ORF">K503DRAFT_801916</name>
</gene>
<accession>A0A1B7MVI8</accession>
<dbReference type="OrthoDB" id="10050400at2759"/>
<dbReference type="Proteomes" id="UP000092154">
    <property type="component" value="Unassembled WGS sequence"/>
</dbReference>
<sequence>MSPRLPPRLLKFLQDAPLHTSQRNGNARRRKRVLMKNSTPETPSSTSDGRTRSILLDDATSILDGAKELFAKSAEQCGKVGIREGVVEAQEALRRVESEEGGLIGLFYISSHWNMPVSAELLLAMLTF</sequence>